<dbReference type="Gramene" id="PRQ25586">
    <property type="protein sequence ID" value="PRQ25586"/>
    <property type="gene ID" value="RchiOBHm_Chr6g0285251"/>
</dbReference>
<keyword evidence="1" id="KW-0812">Transmembrane</keyword>
<dbReference type="EMBL" id="PDCK01000044">
    <property type="protein sequence ID" value="PRQ25586.1"/>
    <property type="molecule type" value="Genomic_DNA"/>
</dbReference>
<reference evidence="2 3" key="1">
    <citation type="journal article" date="2018" name="Nat. Genet.">
        <title>The Rosa genome provides new insights in the design of modern roses.</title>
        <authorList>
            <person name="Bendahmane M."/>
        </authorList>
    </citation>
    <scope>NUCLEOTIDE SEQUENCE [LARGE SCALE GENOMIC DNA]</scope>
    <source>
        <strain evidence="3">cv. Old Blush</strain>
    </source>
</reference>
<feature type="transmembrane region" description="Helical" evidence="1">
    <location>
        <begin position="64"/>
        <end position="89"/>
    </location>
</feature>
<evidence type="ECO:0000313" key="2">
    <source>
        <dbReference type="EMBL" id="PRQ25586.1"/>
    </source>
</evidence>
<comment type="caution">
    <text evidence="2">The sequence shown here is derived from an EMBL/GenBank/DDBJ whole genome shotgun (WGS) entry which is preliminary data.</text>
</comment>
<sequence>MLALMRRRYATMFCMHSGPWCFDNTKAVVVVAYDIELFGNLTRWPGRSIGATLRSVLMVDRFNVLLKCLVVMVPLILMYQAWCGVFGILNLHNEWSHGGDRVSHLATRR</sequence>
<name>A0A2P6PUM1_ROSCH</name>
<dbReference type="Proteomes" id="UP000238479">
    <property type="component" value="Chromosome 6"/>
</dbReference>
<organism evidence="2 3">
    <name type="scientific">Rosa chinensis</name>
    <name type="common">China rose</name>
    <dbReference type="NCBI Taxonomy" id="74649"/>
    <lineage>
        <taxon>Eukaryota</taxon>
        <taxon>Viridiplantae</taxon>
        <taxon>Streptophyta</taxon>
        <taxon>Embryophyta</taxon>
        <taxon>Tracheophyta</taxon>
        <taxon>Spermatophyta</taxon>
        <taxon>Magnoliopsida</taxon>
        <taxon>eudicotyledons</taxon>
        <taxon>Gunneridae</taxon>
        <taxon>Pentapetalae</taxon>
        <taxon>rosids</taxon>
        <taxon>fabids</taxon>
        <taxon>Rosales</taxon>
        <taxon>Rosaceae</taxon>
        <taxon>Rosoideae</taxon>
        <taxon>Rosoideae incertae sedis</taxon>
        <taxon>Rosa</taxon>
    </lineage>
</organism>
<proteinExistence type="predicted"/>
<keyword evidence="3" id="KW-1185">Reference proteome</keyword>
<evidence type="ECO:0000256" key="1">
    <source>
        <dbReference type="SAM" id="Phobius"/>
    </source>
</evidence>
<dbReference type="AlphaFoldDB" id="A0A2P6PUM1"/>
<keyword evidence="1" id="KW-1133">Transmembrane helix</keyword>
<gene>
    <name evidence="2" type="ORF">RchiOBHm_Chr6g0285251</name>
</gene>
<evidence type="ECO:0000313" key="3">
    <source>
        <dbReference type="Proteomes" id="UP000238479"/>
    </source>
</evidence>
<accession>A0A2P6PUM1</accession>
<protein>
    <submittedName>
        <fullName evidence="2">Uncharacterized protein</fullName>
    </submittedName>
</protein>
<keyword evidence="1" id="KW-0472">Membrane</keyword>